<feature type="compositionally biased region" description="Pro residues" evidence="6">
    <location>
        <begin position="702"/>
        <end position="714"/>
    </location>
</feature>
<keyword evidence="4" id="KW-0804">Transcription</keyword>
<name>A0A0D6EHP3_SPOSA</name>
<organism evidence="7 8">
    <name type="scientific">Sporidiobolus salmonicolor</name>
    <name type="common">Yeast-like fungus</name>
    <name type="synonym">Sporobolomyces salmonicolor</name>
    <dbReference type="NCBI Taxonomy" id="5005"/>
    <lineage>
        <taxon>Eukaryota</taxon>
        <taxon>Fungi</taxon>
        <taxon>Dikarya</taxon>
        <taxon>Basidiomycota</taxon>
        <taxon>Pucciniomycotina</taxon>
        <taxon>Microbotryomycetes</taxon>
        <taxon>Sporidiobolales</taxon>
        <taxon>Sporidiobolaceae</taxon>
        <taxon>Sporobolomyces</taxon>
    </lineage>
</organism>
<evidence type="ECO:0000313" key="7">
    <source>
        <dbReference type="EMBL" id="CEQ39484.1"/>
    </source>
</evidence>
<dbReference type="InterPro" id="IPR051089">
    <property type="entry name" value="prtT"/>
</dbReference>
<feature type="compositionally biased region" description="Low complexity" evidence="6">
    <location>
        <begin position="602"/>
        <end position="618"/>
    </location>
</feature>
<dbReference type="GO" id="GO:0005634">
    <property type="term" value="C:nucleus"/>
    <property type="evidence" value="ECO:0007669"/>
    <property type="project" value="UniProtKB-SubCell"/>
</dbReference>
<evidence type="ECO:0000256" key="5">
    <source>
        <dbReference type="ARBA" id="ARBA00023242"/>
    </source>
</evidence>
<accession>A0A0D6EHP3</accession>
<dbReference type="AlphaFoldDB" id="A0A0D6EHP3"/>
<feature type="compositionally biased region" description="Basic and acidic residues" evidence="6">
    <location>
        <begin position="145"/>
        <end position="154"/>
    </location>
</feature>
<keyword evidence="3" id="KW-0238">DNA-binding</keyword>
<feature type="region of interest" description="Disordered" evidence="6">
    <location>
        <begin position="665"/>
        <end position="720"/>
    </location>
</feature>
<feature type="compositionally biased region" description="Basic and acidic residues" evidence="6">
    <location>
        <begin position="182"/>
        <end position="199"/>
    </location>
</feature>
<sequence length="812" mass="87504">MSHHSFGPSPPSLPPVASTSTSPSAALHPVTTATTSTASPSAALPPLAAAEVKPTSFVPLRAGDRPVTIRRSAKACQYCRKGKARCDGLESYPCRRCRCAHGRDYPASDRADRHSRHSRLALRTYSRENGVECVFDGISTQELKRRAERKKDESGGDASSEPVPVSFGLEARLRQIEGELERLRTQTRRHEDRLDRLDGEGSADSDIGSQTPTDRETFDRLAREAFDLSHHSFWEKYAPLAPYISPVTDTYDELRTRSPLLMHCIVAVASRFQENREFVESNRNDALRMMRETLYAGRHITLDDGRGAPPGHSITLALQLDLPKVLLLLVFPAIAVFSSPSWLTRSRANLNDARSLSSTYSQASPSRGTKLAPLSTSSCRLCESGSPFTLKTCGELVLHLFCGQHQLNSTRSLSFAMGRRSMVTIDLSVTNSRLLLNFAALRPVDARLIAQSELVTILGVVQESFLKMQHQTAETVHVVQQANAHLDTWMRTWGDWAISRHLSRFTFYGGRFYTNTLGLRDITNTEELLPIHMPCLRTALDAAVRIQGIHPALKIAHSAEFTLITLSTSALFLLKMIKLTPHAFSPYPSPNYPSFPPPQPDSTPNALDPSSPDASASPTMVSVPSISQALEAVRHSAGLLASAPVQQSSYAQAVEAALRRLEGELAASTAPSPSVDNDGSAGGGSGIVRDKRLRDELDHPFPRPLPPPPPPGPPAASFTFPGGSYYASDAETASAFFSETQGFEKAAAAPGGTGAAAGAGGGAEFADFGELTIASLIGTDSFWSWGSSLPGESIQGIARAGVNGMPACGSGL</sequence>
<keyword evidence="2" id="KW-0805">Transcription regulation</keyword>
<protein>
    <submittedName>
        <fullName evidence="7">SPOSA6832_01004-mRNA-1:cds</fullName>
    </submittedName>
</protein>
<feature type="region of interest" description="Disordered" evidence="6">
    <location>
        <begin position="145"/>
        <end position="164"/>
    </location>
</feature>
<comment type="subcellular location">
    <subcellularLocation>
        <location evidence="1">Nucleus</location>
    </subcellularLocation>
</comment>
<evidence type="ECO:0000256" key="1">
    <source>
        <dbReference type="ARBA" id="ARBA00004123"/>
    </source>
</evidence>
<dbReference type="GO" id="GO:0000976">
    <property type="term" value="F:transcription cis-regulatory region binding"/>
    <property type="evidence" value="ECO:0007669"/>
    <property type="project" value="TreeGrafter"/>
</dbReference>
<evidence type="ECO:0000313" key="8">
    <source>
        <dbReference type="Proteomes" id="UP000243876"/>
    </source>
</evidence>
<feature type="region of interest" description="Disordered" evidence="6">
    <location>
        <begin position="1"/>
        <end position="41"/>
    </location>
</feature>
<evidence type="ECO:0000256" key="2">
    <source>
        <dbReference type="ARBA" id="ARBA00023015"/>
    </source>
</evidence>
<keyword evidence="8" id="KW-1185">Reference proteome</keyword>
<proteinExistence type="predicted"/>
<evidence type="ECO:0000256" key="4">
    <source>
        <dbReference type="ARBA" id="ARBA00023163"/>
    </source>
</evidence>
<feature type="compositionally biased region" description="Basic and acidic residues" evidence="6">
    <location>
        <begin position="688"/>
        <end position="701"/>
    </location>
</feature>
<dbReference type="Proteomes" id="UP000243876">
    <property type="component" value="Unassembled WGS sequence"/>
</dbReference>
<feature type="non-terminal residue" evidence="7">
    <location>
        <position position="1"/>
    </location>
</feature>
<feature type="region of interest" description="Disordered" evidence="6">
    <location>
        <begin position="590"/>
        <end position="620"/>
    </location>
</feature>
<reference evidence="8" key="1">
    <citation type="submission" date="2015-02" db="EMBL/GenBank/DDBJ databases">
        <authorList>
            <person name="Gon?alves P."/>
        </authorList>
    </citation>
    <scope>NUCLEOTIDE SEQUENCE [LARGE SCALE GENOMIC DNA]</scope>
</reference>
<evidence type="ECO:0000256" key="3">
    <source>
        <dbReference type="ARBA" id="ARBA00023125"/>
    </source>
</evidence>
<dbReference type="GO" id="GO:0000981">
    <property type="term" value="F:DNA-binding transcription factor activity, RNA polymerase II-specific"/>
    <property type="evidence" value="ECO:0007669"/>
    <property type="project" value="InterPro"/>
</dbReference>
<dbReference type="PANTHER" id="PTHR31845:SF17">
    <property type="entry name" value="ZN(II)2CYS6 TRANSCRIPTION FACTOR (EUROFUNG)"/>
    <property type="match status" value="1"/>
</dbReference>
<dbReference type="PANTHER" id="PTHR31845">
    <property type="entry name" value="FINGER DOMAIN PROTEIN, PUTATIVE-RELATED"/>
    <property type="match status" value="1"/>
</dbReference>
<evidence type="ECO:0000256" key="6">
    <source>
        <dbReference type="SAM" id="MobiDB-lite"/>
    </source>
</evidence>
<dbReference type="CDD" id="cd00067">
    <property type="entry name" value="GAL4"/>
    <property type="match status" value="1"/>
</dbReference>
<keyword evidence="5" id="KW-0539">Nucleus</keyword>
<feature type="compositionally biased region" description="Pro residues" evidence="6">
    <location>
        <begin position="590"/>
        <end position="601"/>
    </location>
</feature>
<feature type="compositionally biased region" description="Low complexity" evidence="6">
    <location>
        <begin position="15"/>
        <end position="41"/>
    </location>
</feature>
<dbReference type="InterPro" id="IPR001138">
    <property type="entry name" value="Zn2Cys6_DnaBD"/>
</dbReference>
<dbReference type="OrthoDB" id="4454541at2759"/>
<dbReference type="EMBL" id="CENE01000003">
    <property type="protein sequence ID" value="CEQ39484.1"/>
    <property type="molecule type" value="Genomic_DNA"/>
</dbReference>
<gene>
    <name evidence="7" type="primary">SPOSA6832_01004</name>
</gene>
<feature type="region of interest" description="Disordered" evidence="6">
    <location>
        <begin position="182"/>
        <end position="216"/>
    </location>
</feature>
<dbReference type="GO" id="GO:0008270">
    <property type="term" value="F:zinc ion binding"/>
    <property type="evidence" value="ECO:0007669"/>
    <property type="project" value="InterPro"/>
</dbReference>